<dbReference type="AlphaFoldDB" id="A0A0N5D7A6"/>
<dbReference type="EMBL" id="UYYF01004704">
    <property type="protein sequence ID" value="VDN06526.1"/>
    <property type="molecule type" value="Genomic_DNA"/>
</dbReference>
<reference evidence="4" key="1">
    <citation type="submission" date="2017-02" db="UniProtKB">
        <authorList>
            <consortium name="WormBaseParasite"/>
        </authorList>
    </citation>
    <scope>IDENTIFICATION</scope>
</reference>
<evidence type="ECO:0000313" key="3">
    <source>
        <dbReference type="Proteomes" id="UP000276776"/>
    </source>
</evidence>
<name>A0A0N5D7A6_THECL</name>
<feature type="region of interest" description="Disordered" evidence="1">
    <location>
        <begin position="50"/>
        <end position="71"/>
    </location>
</feature>
<feature type="compositionally biased region" description="Basic and acidic residues" evidence="1">
    <location>
        <begin position="51"/>
        <end position="64"/>
    </location>
</feature>
<protein>
    <submittedName>
        <fullName evidence="2 4">Uncharacterized protein</fullName>
    </submittedName>
</protein>
<evidence type="ECO:0000313" key="4">
    <source>
        <dbReference type="WBParaSite" id="TCLT_0000894501-mRNA-1"/>
    </source>
</evidence>
<reference evidence="2 3" key="2">
    <citation type="submission" date="2018-11" db="EMBL/GenBank/DDBJ databases">
        <authorList>
            <consortium name="Pathogen Informatics"/>
        </authorList>
    </citation>
    <scope>NUCLEOTIDE SEQUENCE [LARGE SCALE GENOMIC DNA]</scope>
</reference>
<proteinExistence type="predicted"/>
<accession>A0A0N5D7A6</accession>
<organism evidence="4">
    <name type="scientific">Thelazia callipaeda</name>
    <name type="common">Oriental eyeworm</name>
    <name type="synonym">Parasitic nematode</name>
    <dbReference type="NCBI Taxonomy" id="103827"/>
    <lineage>
        <taxon>Eukaryota</taxon>
        <taxon>Metazoa</taxon>
        <taxon>Ecdysozoa</taxon>
        <taxon>Nematoda</taxon>
        <taxon>Chromadorea</taxon>
        <taxon>Rhabditida</taxon>
        <taxon>Spirurina</taxon>
        <taxon>Spiruromorpha</taxon>
        <taxon>Thelazioidea</taxon>
        <taxon>Thelaziidae</taxon>
        <taxon>Thelazia</taxon>
    </lineage>
</organism>
<evidence type="ECO:0000256" key="1">
    <source>
        <dbReference type="SAM" id="MobiDB-lite"/>
    </source>
</evidence>
<dbReference type="Proteomes" id="UP000276776">
    <property type="component" value="Unassembled WGS sequence"/>
</dbReference>
<evidence type="ECO:0000313" key="2">
    <source>
        <dbReference type="EMBL" id="VDN06526.1"/>
    </source>
</evidence>
<keyword evidence="3" id="KW-1185">Reference proteome</keyword>
<dbReference type="WBParaSite" id="TCLT_0000894501-mRNA-1">
    <property type="protein sequence ID" value="TCLT_0000894501-mRNA-1"/>
    <property type="gene ID" value="TCLT_0000894501"/>
</dbReference>
<gene>
    <name evidence="2" type="ORF">TCLT_LOCUS8934</name>
</gene>
<sequence>MFDIDKIHRIFLREETWLKRKNLMKKETSQDNHLSPINIANDSVSKTKVNATEDEREMHRDSMRRNSSRHGSIAIGVDNEGLIFRYDYSKS</sequence>